<protein>
    <submittedName>
        <fullName evidence="2">Uncharacterized protein</fullName>
    </submittedName>
</protein>
<feature type="compositionally biased region" description="Polar residues" evidence="1">
    <location>
        <begin position="376"/>
        <end position="406"/>
    </location>
</feature>
<evidence type="ECO:0000256" key="1">
    <source>
        <dbReference type="SAM" id="MobiDB-lite"/>
    </source>
</evidence>
<name>X6NW89_RETFI</name>
<feature type="region of interest" description="Disordered" evidence="1">
    <location>
        <begin position="237"/>
        <end position="291"/>
    </location>
</feature>
<organism evidence="2 3">
    <name type="scientific">Reticulomyxa filosa</name>
    <dbReference type="NCBI Taxonomy" id="46433"/>
    <lineage>
        <taxon>Eukaryota</taxon>
        <taxon>Sar</taxon>
        <taxon>Rhizaria</taxon>
        <taxon>Retaria</taxon>
        <taxon>Foraminifera</taxon>
        <taxon>Monothalamids</taxon>
        <taxon>Reticulomyxidae</taxon>
        <taxon>Reticulomyxa</taxon>
    </lineage>
</organism>
<gene>
    <name evidence="2" type="ORF">RFI_06546</name>
</gene>
<comment type="caution">
    <text evidence="2">The sequence shown here is derived from an EMBL/GenBank/DDBJ whole genome shotgun (WGS) entry which is preliminary data.</text>
</comment>
<dbReference type="Proteomes" id="UP000023152">
    <property type="component" value="Unassembled WGS sequence"/>
</dbReference>
<evidence type="ECO:0000313" key="2">
    <source>
        <dbReference type="EMBL" id="ETO30575.1"/>
    </source>
</evidence>
<evidence type="ECO:0000313" key="3">
    <source>
        <dbReference type="Proteomes" id="UP000023152"/>
    </source>
</evidence>
<feature type="compositionally biased region" description="Low complexity" evidence="1">
    <location>
        <begin position="364"/>
        <end position="375"/>
    </location>
</feature>
<feature type="compositionally biased region" description="Polar residues" evidence="1">
    <location>
        <begin position="249"/>
        <end position="258"/>
    </location>
</feature>
<feature type="compositionally biased region" description="Basic and acidic residues" evidence="1">
    <location>
        <begin position="260"/>
        <end position="277"/>
    </location>
</feature>
<feature type="compositionally biased region" description="Polar residues" evidence="1">
    <location>
        <begin position="281"/>
        <end position="291"/>
    </location>
</feature>
<reference evidence="2 3" key="1">
    <citation type="journal article" date="2013" name="Curr. Biol.">
        <title>The Genome of the Foraminiferan Reticulomyxa filosa.</title>
        <authorList>
            <person name="Glockner G."/>
            <person name="Hulsmann N."/>
            <person name="Schleicher M."/>
            <person name="Noegel A.A."/>
            <person name="Eichinger L."/>
            <person name="Gallinger C."/>
            <person name="Pawlowski J."/>
            <person name="Sierra R."/>
            <person name="Euteneuer U."/>
            <person name="Pillet L."/>
            <person name="Moustafa A."/>
            <person name="Platzer M."/>
            <person name="Groth M."/>
            <person name="Szafranski K."/>
            <person name="Schliwa M."/>
        </authorList>
    </citation>
    <scope>NUCLEOTIDE SEQUENCE [LARGE SCALE GENOMIC DNA]</scope>
</reference>
<proteinExistence type="predicted"/>
<dbReference type="EMBL" id="ASPP01005418">
    <property type="protein sequence ID" value="ETO30575.1"/>
    <property type="molecule type" value="Genomic_DNA"/>
</dbReference>
<keyword evidence="3" id="KW-1185">Reference proteome</keyword>
<dbReference type="AlphaFoldDB" id="X6NW89"/>
<accession>X6NW89</accession>
<feature type="region of interest" description="Disordered" evidence="1">
    <location>
        <begin position="338"/>
        <end position="423"/>
    </location>
</feature>
<sequence>MSTEEGSKVEVTASIIGEELTSTNQTNQYQSEVIECMQLKRGESMSIVDDDQSNMSSAKADEGNCSVDDNKSNSATCNGSEGVYYVVACYVNFFFFFGVTLNCKTKIEESSDIPQELVLHLNPEQSNETDSNMLASVETKSTQEQNQCQKQEQQEELITRICSEESNDNPIPECTISVDLIQSVESVEVCLIGLINKEPNDSRTVTIHAAPSALEERAETLEQPANQQETKEDVPIANDAEHKPPLNDVSFNEVTDNNTTEEKKNDTSPSTDNKDLDGCTGDSSVPLVSTTPSHSELLTSAADTHTELSTQVLFFFFCKKINSFYFVAMFVNCKAKSCDGGYQQQKDDSGRKGKGFKKPRPLATPSSTQPSIPSSRGTNDKSNSPSLEKHSVTQQQESFSNETQGLSLGAKYNPFPFSFSSTK</sequence>